<dbReference type="KEGG" id="sku:Sulku_2221"/>
<dbReference type="AlphaFoldDB" id="E4TWN5"/>
<evidence type="ECO:0000259" key="2">
    <source>
        <dbReference type="Pfam" id="PF09335"/>
    </source>
</evidence>
<keyword evidence="1" id="KW-0472">Membrane</keyword>
<dbReference type="STRING" id="709032.Sulku_2221"/>
<sequence>MQDMLNNLSTYGYIVLFLYSLGGGFVALLGAGVLSFMGKMDLSISIAVAFAANFLGDTLMFYFSRYHKREMMEYFKKHRRKLAFSHLLLKRNGSWIIVVKKFIYGLKTLVTLAIGLTKYDFWKFSAYNALGALIWAVVVGGGSYVFGGALIKAYDMIVDKPYLAPVTLIVIGGLTWFYLSAATKDKKNKK</sequence>
<dbReference type="Proteomes" id="UP000008721">
    <property type="component" value="Chromosome"/>
</dbReference>
<dbReference type="GO" id="GO:0005886">
    <property type="term" value="C:plasma membrane"/>
    <property type="evidence" value="ECO:0007669"/>
    <property type="project" value="TreeGrafter"/>
</dbReference>
<dbReference type="Pfam" id="PF09335">
    <property type="entry name" value="VTT_dom"/>
    <property type="match status" value="1"/>
</dbReference>
<gene>
    <name evidence="3" type="ordered locus">Sulku_2221</name>
</gene>
<dbReference type="eggNOG" id="COG0586">
    <property type="taxonomic scope" value="Bacteria"/>
</dbReference>
<feature type="domain" description="VTT" evidence="2">
    <location>
        <begin position="29"/>
        <end position="139"/>
    </location>
</feature>
<proteinExistence type="predicted"/>
<dbReference type="HOGENOM" id="CLU_044208_7_1_7"/>
<dbReference type="OrthoDB" id="5372697at2"/>
<name>E4TWN5_SULKY</name>
<dbReference type="InterPro" id="IPR051311">
    <property type="entry name" value="DedA_domain"/>
</dbReference>
<feature type="transmembrane region" description="Helical" evidence="1">
    <location>
        <begin position="42"/>
        <end position="63"/>
    </location>
</feature>
<evidence type="ECO:0000313" key="3">
    <source>
        <dbReference type="EMBL" id="ADR34881.1"/>
    </source>
</evidence>
<dbReference type="EMBL" id="CP002355">
    <property type="protein sequence ID" value="ADR34881.1"/>
    <property type="molecule type" value="Genomic_DNA"/>
</dbReference>
<evidence type="ECO:0000256" key="1">
    <source>
        <dbReference type="SAM" id="Phobius"/>
    </source>
</evidence>
<dbReference type="PANTHER" id="PTHR42709:SF2">
    <property type="entry name" value="INNER MEMBRANE PROTEIN YOHD"/>
    <property type="match status" value="1"/>
</dbReference>
<keyword evidence="1" id="KW-0812">Transmembrane</keyword>
<accession>E4TWN5</accession>
<feature type="transmembrane region" description="Helical" evidence="1">
    <location>
        <begin position="162"/>
        <end position="181"/>
    </location>
</feature>
<reference evidence="3 4" key="1">
    <citation type="journal article" date="2012" name="Stand. Genomic Sci.">
        <title>Complete genome sequence of the sulfur compounds oxidizing chemolithoautotroph Sulfuricurvum kujiense type strain (YK-1(T)).</title>
        <authorList>
            <person name="Han C."/>
            <person name="Kotsyurbenko O."/>
            <person name="Chertkov O."/>
            <person name="Held B."/>
            <person name="Lapidus A."/>
            <person name="Nolan M."/>
            <person name="Lucas S."/>
            <person name="Hammon N."/>
            <person name="Deshpande S."/>
            <person name="Cheng J.F."/>
            <person name="Tapia R."/>
            <person name="Goodwin L.A."/>
            <person name="Pitluck S."/>
            <person name="Liolios K."/>
            <person name="Pagani I."/>
            <person name="Ivanova N."/>
            <person name="Mavromatis K."/>
            <person name="Mikhailova N."/>
            <person name="Pati A."/>
            <person name="Chen A."/>
            <person name="Palaniappan K."/>
            <person name="Land M."/>
            <person name="Hauser L."/>
            <person name="Chang Y.J."/>
            <person name="Jeffries C.D."/>
            <person name="Brambilla E.M."/>
            <person name="Rohde M."/>
            <person name="Spring S."/>
            <person name="Sikorski J."/>
            <person name="Goker M."/>
            <person name="Woyke T."/>
            <person name="Bristow J."/>
            <person name="Eisen J.A."/>
            <person name="Markowitz V."/>
            <person name="Hugenholtz P."/>
            <person name="Kyrpides N.C."/>
            <person name="Klenk H.P."/>
            <person name="Detter J.C."/>
        </authorList>
    </citation>
    <scope>NUCLEOTIDE SEQUENCE [LARGE SCALE GENOMIC DNA]</scope>
    <source>
        <strain evidence="4">ATCC BAA-921 / DSM 16994 / JCM 11577 / YK-1</strain>
    </source>
</reference>
<keyword evidence="1" id="KW-1133">Transmembrane helix</keyword>
<protein>
    <submittedName>
        <fullName evidence="3">SNARE associated Golgi protein-related protein</fullName>
    </submittedName>
</protein>
<feature type="transmembrane region" description="Helical" evidence="1">
    <location>
        <begin position="126"/>
        <end position="150"/>
    </location>
</feature>
<feature type="transmembrane region" description="Helical" evidence="1">
    <location>
        <begin position="12"/>
        <end position="36"/>
    </location>
</feature>
<dbReference type="InterPro" id="IPR032816">
    <property type="entry name" value="VTT_dom"/>
</dbReference>
<organism evidence="3 4">
    <name type="scientific">Sulfuricurvum kujiense (strain ATCC BAA-921 / DSM 16994 / JCM 11577 / YK-1)</name>
    <dbReference type="NCBI Taxonomy" id="709032"/>
    <lineage>
        <taxon>Bacteria</taxon>
        <taxon>Pseudomonadati</taxon>
        <taxon>Campylobacterota</taxon>
        <taxon>Epsilonproteobacteria</taxon>
        <taxon>Campylobacterales</taxon>
        <taxon>Sulfurimonadaceae</taxon>
        <taxon>Sulfuricurvum</taxon>
    </lineage>
</organism>
<dbReference type="PANTHER" id="PTHR42709">
    <property type="entry name" value="ALKALINE PHOSPHATASE LIKE PROTEIN"/>
    <property type="match status" value="1"/>
</dbReference>
<dbReference type="RefSeq" id="WP_013461078.1">
    <property type="nucleotide sequence ID" value="NC_014762.1"/>
</dbReference>
<keyword evidence="4" id="KW-1185">Reference proteome</keyword>
<evidence type="ECO:0000313" key="4">
    <source>
        <dbReference type="Proteomes" id="UP000008721"/>
    </source>
</evidence>